<dbReference type="AlphaFoldDB" id="A0ABD2KHD4"/>
<gene>
    <name evidence="3" type="ORF">niasHS_003283</name>
</gene>
<keyword evidence="4" id="KW-1185">Reference proteome</keyword>
<dbReference type="Gene3D" id="1.20.5.170">
    <property type="match status" value="1"/>
</dbReference>
<reference evidence="3 4" key="1">
    <citation type="submission" date="2024-10" db="EMBL/GenBank/DDBJ databases">
        <authorList>
            <person name="Kim D."/>
        </authorList>
    </citation>
    <scope>NUCLEOTIDE SEQUENCE [LARGE SCALE GENOMIC DNA]</scope>
    <source>
        <strain evidence="3">Taebaek</strain>
    </source>
</reference>
<accession>A0ABD2KHD4</accession>
<evidence type="ECO:0000256" key="1">
    <source>
        <dbReference type="SAM" id="Coils"/>
    </source>
</evidence>
<evidence type="ECO:0000313" key="4">
    <source>
        <dbReference type="Proteomes" id="UP001620645"/>
    </source>
</evidence>
<keyword evidence="1" id="KW-0175">Coiled coil</keyword>
<evidence type="ECO:0000256" key="2">
    <source>
        <dbReference type="SAM" id="MobiDB-lite"/>
    </source>
</evidence>
<sequence length="363" mass="40518">MMVNNKKLKLPPELLAELVKTLRFDLRWARVRVSSVFDYFAIKIQRLWFEEQKKEKEKSTAEIGGVLSNFTKVVNKFEPAQRNVLREVETICSELIRPKDKEAFQKVLGAFTSALDSIQNFHRLEIGALRTRISQQDELIARQSELIAQQQQQIAQLRGEIARQSELIAQQQQQIAQLRGEIARQGGQIAQLRGENTKLRQETAELRRQIQTVGHQYQRFNPYSRGMHPGNGRGTHFATFPPANAEPPSLAVQFWNTIPAPFPSFSAASVAGSSSQTLLNYHGSNFYNRAGPFPSFSAASVVGSSSQTLSIYHGSTFYNPAGTSSFALQPHSAVSASASSSQSLTPGQPHLPQWHPTGPYNQQ</sequence>
<organism evidence="3 4">
    <name type="scientific">Heterodera schachtii</name>
    <name type="common">Sugarbeet cyst nematode worm</name>
    <name type="synonym">Tylenchus schachtii</name>
    <dbReference type="NCBI Taxonomy" id="97005"/>
    <lineage>
        <taxon>Eukaryota</taxon>
        <taxon>Metazoa</taxon>
        <taxon>Ecdysozoa</taxon>
        <taxon>Nematoda</taxon>
        <taxon>Chromadorea</taxon>
        <taxon>Rhabditida</taxon>
        <taxon>Tylenchina</taxon>
        <taxon>Tylenchomorpha</taxon>
        <taxon>Tylenchoidea</taxon>
        <taxon>Heteroderidae</taxon>
        <taxon>Heteroderinae</taxon>
        <taxon>Heterodera</taxon>
    </lineage>
</organism>
<dbReference type="Proteomes" id="UP001620645">
    <property type="component" value="Unassembled WGS sequence"/>
</dbReference>
<name>A0ABD2KHD4_HETSC</name>
<feature type="coiled-coil region" evidence="1">
    <location>
        <begin position="140"/>
        <end position="209"/>
    </location>
</feature>
<dbReference type="EMBL" id="JBICCN010000026">
    <property type="protein sequence ID" value="KAL3101874.1"/>
    <property type="molecule type" value="Genomic_DNA"/>
</dbReference>
<evidence type="ECO:0000313" key="3">
    <source>
        <dbReference type="EMBL" id="KAL3101874.1"/>
    </source>
</evidence>
<comment type="caution">
    <text evidence="3">The sequence shown here is derived from an EMBL/GenBank/DDBJ whole genome shotgun (WGS) entry which is preliminary data.</text>
</comment>
<feature type="region of interest" description="Disordered" evidence="2">
    <location>
        <begin position="337"/>
        <end position="363"/>
    </location>
</feature>
<protein>
    <submittedName>
        <fullName evidence="3">Uncharacterized protein</fullName>
    </submittedName>
</protein>
<proteinExistence type="predicted"/>